<gene>
    <name evidence="7" type="ORF">MICPUN_95929</name>
</gene>
<evidence type="ECO:0000256" key="3">
    <source>
        <dbReference type="ARBA" id="ARBA00022574"/>
    </source>
</evidence>
<dbReference type="OrthoDB" id="10261640at2759"/>
<dbReference type="FunFam" id="2.130.10.10:FF:000074">
    <property type="entry name" value="Angio-associated migratory cell protein-like protein"/>
    <property type="match status" value="1"/>
</dbReference>
<keyword evidence="2" id="KW-0963">Cytoplasm</keyword>
<dbReference type="PANTHER" id="PTHR19857:SF8">
    <property type="entry name" value="ANGIO-ASSOCIATED MIGRATORY CELL PROTEIN"/>
    <property type="match status" value="1"/>
</dbReference>
<dbReference type="Proteomes" id="UP000002009">
    <property type="component" value="Chromosome 14"/>
</dbReference>
<dbReference type="Gene3D" id="2.130.10.10">
    <property type="entry name" value="YVTN repeat-like/Quinoprotein amine dehydrogenase"/>
    <property type="match status" value="1"/>
</dbReference>
<feature type="repeat" description="WD" evidence="5">
    <location>
        <begin position="254"/>
        <end position="295"/>
    </location>
</feature>
<dbReference type="InterPro" id="IPR019775">
    <property type="entry name" value="WD40_repeat_CS"/>
</dbReference>
<dbReference type="STRING" id="296587.C1EHF8"/>
<dbReference type="RefSeq" id="XP_002506032.1">
    <property type="nucleotide sequence ID" value="XM_002505986.1"/>
</dbReference>
<accession>C1EHF8</accession>
<feature type="repeat" description="WD" evidence="5">
    <location>
        <begin position="124"/>
        <end position="165"/>
    </location>
</feature>
<dbReference type="InterPro" id="IPR036322">
    <property type="entry name" value="WD40_repeat_dom_sf"/>
</dbReference>
<feature type="compositionally biased region" description="Acidic residues" evidence="6">
    <location>
        <begin position="1"/>
        <end position="14"/>
    </location>
</feature>
<evidence type="ECO:0000256" key="6">
    <source>
        <dbReference type="SAM" id="MobiDB-lite"/>
    </source>
</evidence>
<dbReference type="InParanoid" id="C1EHF8"/>
<evidence type="ECO:0000256" key="5">
    <source>
        <dbReference type="PROSITE-ProRule" id="PRU00221"/>
    </source>
</evidence>
<keyword evidence="3 5" id="KW-0853">WD repeat</keyword>
<keyword evidence="8" id="KW-1185">Reference proteome</keyword>
<organism evidence="7 8">
    <name type="scientific">Micromonas commoda (strain RCC299 / NOUM17 / CCMP2709)</name>
    <name type="common">Picoplanktonic green alga</name>
    <dbReference type="NCBI Taxonomy" id="296587"/>
    <lineage>
        <taxon>Eukaryota</taxon>
        <taxon>Viridiplantae</taxon>
        <taxon>Chlorophyta</taxon>
        <taxon>Mamiellophyceae</taxon>
        <taxon>Mamiellales</taxon>
        <taxon>Mamiellaceae</taxon>
        <taxon>Micromonas</taxon>
    </lineage>
</organism>
<dbReference type="AlphaFoldDB" id="C1EHF8"/>
<protein>
    <submittedName>
        <fullName evidence="7">Uncharacterized protein</fullName>
    </submittedName>
</protein>
<reference evidence="7 8" key="1">
    <citation type="journal article" date="2009" name="Science">
        <title>Green evolution and dynamic adaptations revealed by genomes of the marine picoeukaryotes Micromonas.</title>
        <authorList>
            <person name="Worden A.Z."/>
            <person name="Lee J.H."/>
            <person name="Mock T."/>
            <person name="Rouze P."/>
            <person name="Simmons M.P."/>
            <person name="Aerts A.L."/>
            <person name="Allen A.E."/>
            <person name="Cuvelier M.L."/>
            <person name="Derelle E."/>
            <person name="Everett M.V."/>
            <person name="Foulon E."/>
            <person name="Grimwood J."/>
            <person name="Gundlach H."/>
            <person name="Henrissat B."/>
            <person name="Napoli C."/>
            <person name="McDonald S.M."/>
            <person name="Parker M.S."/>
            <person name="Rombauts S."/>
            <person name="Salamov A."/>
            <person name="Von Dassow P."/>
            <person name="Badger J.H."/>
            <person name="Coutinho P.M."/>
            <person name="Demir E."/>
            <person name="Dubchak I."/>
            <person name="Gentemann C."/>
            <person name="Eikrem W."/>
            <person name="Gready J.E."/>
            <person name="John U."/>
            <person name="Lanier W."/>
            <person name="Lindquist E.A."/>
            <person name="Lucas S."/>
            <person name="Mayer K.F."/>
            <person name="Moreau H."/>
            <person name="Not F."/>
            <person name="Otillar R."/>
            <person name="Panaud O."/>
            <person name="Pangilinan J."/>
            <person name="Paulsen I."/>
            <person name="Piegu B."/>
            <person name="Poliakov A."/>
            <person name="Robbens S."/>
            <person name="Schmutz J."/>
            <person name="Toulza E."/>
            <person name="Wyss T."/>
            <person name="Zelensky A."/>
            <person name="Zhou K."/>
            <person name="Armbrust E.V."/>
            <person name="Bhattacharya D."/>
            <person name="Goodenough U.W."/>
            <person name="Van de Peer Y."/>
            <person name="Grigoriev I.V."/>
        </authorList>
    </citation>
    <scope>NUCLEOTIDE SEQUENCE [LARGE SCALE GENOMIC DNA]</scope>
    <source>
        <strain evidence="8">RCC299 / NOUM17</strain>
    </source>
</reference>
<evidence type="ECO:0000313" key="8">
    <source>
        <dbReference type="Proteomes" id="UP000002009"/>
    </source>
</evidence>
<dbReference type="PROSITE" id="PS00678">
    <property type="entry name" value="WD_REPEATS_1"/>
    <property type="match status" value="3"/>
</dbReference>
<dbReference type="GeneID" id="8249169"/>
<feature type="repeat" description="WD" evidence="5">
    <location>
        <begin position="82"/>
        <end position="123"/>
    </location>
</feature>
<dbReference type="SUPFAM" id="SSF50978">
    <property type="entry name" value="WD40 repeat-like"/>
    <property type="match status" value="1"/>
</dbReference>
<name>C1EHF8_MICCC</name>
<dbReference type="PROSITE" id="PS50082">
    <property type="entry name" value="WD_REPEATS_2"/>
    <property type="match status" value="6"/>
</dbReference>
<evidence type="ECO:0000256" key="2">
    <source>
        <dbReference type="ARBA" id="ARBA00022490"/>
    </source>
</evidence>
<dbReference type="EMBL" id="CP001332">
    <property type="protein sequence ID" value="ACO67290.1"/>
    <property type="molecule type" value="Genomic_DNA"/>
</dbReference>
<evidence type="ECO:0000313" key="7">
    <source>
        <dbReference type="EMBL" id="ACO67290.1"/>
    </source>
</evidence>
<feature type="repeat" description="WD" evidence="5">
    <location>
        <begin position="337"/>
        <end position="372"/>
    </location>
</feature>
<dbReference type="InterPro" id="IPR015943">
    <property type="entry name" value="WD40/YVTN_repeat-like_dom_sf"/>
</dbReference>
<dbReference type="CDD" id="cd00200">
    <property type="entry name" value="WD40"/>
    <property type="match status" value="1"/>
</dbReference>
<sequence length="372" mass="39227">MDSDDEIEGDPDAPIEDRDAEGTDVVPPSEDAAAVVRTHRGSVYACAWSPTAADCFASGGGDDCAFVHRIGPDASTVTSVALKAHTDTVSSVAFNHDGTLLATGGLEGRACIWSVSTGELLRTLEGPGGGLEWVRWHPKGNVLLAGSEDFTAWMWNADNAELMQVFAGHSNSVLCGGFSPDGRGVVTGSFDGSLRVWAPRSGECVTLFQGHPFHDGPVTCVDFHATTPGLMLTGSEDNTCRLVSGESGKVLGTLAGHTETVECVGLSADFPFAASGAIDAKCVVWDLNTSQPRTTLMHDKAVSAIKWIPGTACLYSTSIDGCVRLWDTRTSQCQAAKWGHTKGVLDFAASPDFKCLVTASDDHTARVFQMVQ</sequence>
<feature type="repeat" description="WD" evidence="5">
    <location>
        <begin position="166"/>
        <end position="207"/>
    </location>
</feature>
<dbReference type="OMA" id="GPDEVMW"/>
<dbReference type="SMART" id="SM00320">
    <property type="entry name" value="WD40"/>
    <property type="match status" value="8"/>
</dbReference>
<comment type="subcellular location">
    <subcellularLocation>
        <location evidence="1">Cytoplasm</location>
    </subcellularLocation>
</comment>
<dbReference type="KEGG" id="mis:MICPUN_95929"/>
<dbReference type="GO" id="GO:0005737">
    <property type="term" value="C:cytoplasm"/>
    <property type="evidence" value="ECO:0007669"/>
    <property type="project" value="UniProtKB-SubCell"/>
</dbReference>
<dbReference type="PANTHER" id="PTHR19857">
    <property type="entry name" value="MITOCHONDRIAL DIVISION PROTEIN 1-RELATED"/>
    <property type="match status" value="1"/>
</dbReference>
<evidence type="ECO:0000256" key="1">
    <source>
        <dbReference type="ARBA" id="ARBA00004496"/>
    </source>
</evidence>
<dbReference type="eggNOG" id="KOG0296">
    <property type="taxonomic scope" value="Eukaryota"/>
</dbReference>
<dbReference type="InterPro" id="IPR051179">
    <property type="entry name" value="WD_repeat_multifunction"/>
</dbReference>
<proteinExistence type="predicted"/>
<keyword evidence="4" id="KW-0677">Repeat</keyword>
<feature type="repeat" description="WD" evidence="5">
    <location>
        <begin position="295"/>
        <end position="336"/>
    </location>
</feature>
<feature type="region of interest" description="Disordered" evidence="6">
    <location>
        <begin position="1"/>
        <end position="28"/>
    </location>
</feature>
<evidence type="ECO:0000256" key="4">
    <source>
        <dbReference type="ARBA" id="ARBA00022737"/>
    </source>
</evidence>
<dbReference type="InterPro" id="IPR001680">
    <property type="entry name" value="WD40_rpt"/>
</dbReference>
<dbReference type="FunCoup" id="C1EHF8">
    <property type="interactions" value="1672"/>
</dbReference>
<dbReference type="PROSITE" id="PS50294">
    <property type="entry name" value="WD_REPEATS_REGION"/>
    <property type="match status" value="5"/>
</dbReference>
<dbReference type="Pfam" id="PF00400">
    <property type="entry name" value="WD40"/>
    <property type="match status" value="7"/>
</dbReference>